<accession>A0A6A0B5D2</accession>
<feature type="region of interest" description="Disordered" evidence="1">
    <location>
        <begin position="1"/>
        <end position="29"/>
    </location>
</feature>
<dbReference type="Proteomes" id="UP000484988">
    <property type="component" value="Unassembled WGS sequence"/>
</dbReference>
<reference evidence="2 3" key="1">
    <citation type="submission" date="2020-02" db="EMBL/GenBank/DDBJ databases">
        <title>Whole Genome Shotgun Sequence of Streptomyces sp. strain CWH03.</title>
        <authorList>
            <person name="Dohra H."/>
            <person name="Kodani S."/>
            <person name="Yamamura H."/>
        </authorList>
    </citation>
    <scope>NUCLEOTIDE SEQUENCE [LARGE SCALE GENOMIC DNA]</scope>
    <source>
        <strain evidence="2 3">CWH03</strain>
    </source>
</reference>
<evidence type="ECO:0000313" key="2">
    <source>
        <dbReference type="EMBL" id="GFH39474.1"/>
    </source>
</evidence>
<feature type="region of interest" description="Disordered" evidence="1">
    <location>
        <begin position="270"/>
        <end position="308"/>
    </location>
</feature>
<comment type="caution">
    <text evidence="2">The sequence shown here is derived from an EMBL/GenBank/DDBJ whole genome shotgun (WGS) entry which is preliminary data.</text>
</comment>
<evidence type="ECO:0000313" key="3">
    <source>
        <dbReference type="Proteomes" id="UP000484988"/>
    </source>
</evidence>
<organism evidence="2 3">
    <name type="scientific">Streptomyces pacificus</name>
    <dbReference type="NCBI Taxonomy" id="2705029"/>
    <lineage>
        <taxon>Bacteria</taxon>
        <taxon>Bacillati</taxon>
        <taxon>Actinomycetota</taxon>
        <taxon>Actinomycetes</taxon>
        <taxon>Kitasatosporales</taxon>
        <taxon>Streptomycetaceae</taxon>
        <taxon>Streptomyces</taxon>
    </lineage>
</organism>
<evidence type="ECO:0000256" key="1">
    <source>
        <dbReference type="SAM" id="MobiDB-lite"/>
    </source>
</evidence>
<dbReference type="AlphaFoldDB" id="A0A6A0B5D2"/>
<sequence>MDGTVNGFNRNPTASPYPSLEEAGKAANMPKGRKAVAEWWGDLDPVTRGILLRERGDELRAAGITAPLYNWKSPDPGSGPFNVEDMTPRDAWLHSQAVAIAAAGDFIGETGASRNMLQYLSGTGETLNLDVDRMLHDDTDFRSGIEQEHLVDNQDAWRQKALDEYNRAGGDKTVIIPVESAAKHRTLRSDEWFHAVGSHAQNVSGMVTVTPSAHGGEPKISLDYQVNVWDRYNWDKGKATEFPGGVTIEDEDMGRLHAVGLAQEFDMRGSSSTYTHDLNGHTAPTVTPGDPGREGTRGDVSRGEEENR</sequence>
<feature type="compositionally biased region" description="Basic and acidic residues" evidence="1">
    <location>
        <begin position="291"/>
        <end position="308"/>
    </location>
</feature>
<keyword evidence="3" id="KW-1185">Reference proteome</keyword>
<proteinExistence type="predicted"/>
<protein>
    <submittedName>
        <fullName evidence="2">Uncharacterized protein</fullName>
    </submittedName>
</protein>
<dbReference type="EMBL" id="BLLG01000031">
    <property type="protein sequence ID" value="GFH39474.1"/>
    <property type="molecule type" value="Genomic_DNA"/>
</dbReference>
<gene>
    <name evidence="2" type="ORF">SCWH03_57420</name>
</gene>
<name>A0A6A0B5D2_9ACTN</name>
<feature type="compositionally biased region" description="Polar residues" evidence="1">
    <location>
        <begin position="1"/>
        <end position="16"/>
    </location>
</feature>